<organism evidence="6 7">
    <name type="scientific">Chromobacterium sphagni</name>
    <dbReference type="NCBI Taxonomy" id="1903179"/>
    <lineage>
        <taxon>Bacteria</taxon>
        <taxon>Pseudomonadati</taxon>
        <taxon>Pseudomonadota</taxon>
        <taxon>Betaproteobacteria</taxon>
        <taxon>Neisseriales</taxon>
        <taxon>Chromobacteriaceae</taxon>
        <taxon>Chromobacterium</taxon>
    </lineage>
</organism>
<evidence type="ECO:0000256" key="2">
    <source>
        <dbReference type="ARBA" id="ARBA00008467"/>
    </source>
</evidence>
<dbReference type="GO" id="GO:0004315">
    <property type="term" value="F:3-oxoacyl-[acyl-carrier-protein] synthase activity"/>
    <property type="evidence" value="ECO:0007669"/>
    <property type="project" value="TreeGrafter"/>
</dbReference>
<dbReference type="GO" id="GO:0005829">
    <property type="term" value="C:cytosol"/>
    <property type="evidence" value="ECO:0007669"/>
    <property type="project" value="TreeGrafter"/>
</dbReference>
<accession>A0A1S1X583</accession>
<dbReference type="CDD" id="cd00834">
    <property type="entry name" value="KAS_I_II"/>
    <property type="match status" value="1"/>
</dbReference>
<dbReference type="PANTHER" id="PTHR11712">
    <property type="entry name" value="POLYKETIDE SYNTHASE-RELATED"/>
    <property type="match status" value="1"/>
</dbReference>
<evidence type="ECO:0000256" key="1">
    <source>
        <dbReference type="ARBA" id="ARBA00005194"/>
    </source>
</evidence>
<dbReference type="Gene3D" id="3.40.47.10">
    <property type="match status" value="2"/>
</dbReference>
<sequence length="409" mass="43309">MPSSSWPETVVTGVGVTSAIGQGQEAFLGALLNAESSFGVMQRPGRQKDSAFIGAEIAELRMPDAIDRKQLRRASLSAQVALATLGEAWQDAGLIDVDPIRIGLIVGGSNLQQRDMLLTREAYAEREKLLSPAYGVSFMDTDLCGFCSEQFGIRGLACTVGGASASGQLAVIQAIQAVQSEQVDVCIALGALTDLSHWEFQGLRNLGAMGSDRFAEQPELACRPFDRDRDGFIYGECCGVVVVESEASAQRRGAVPYARLAGWGVAMDANRQPDPSPEGEARAIRMALQRAGRAAIDIDYVNTHGTGAPLGDETELRAIQSCGLSHAYLNATKSIVGHGLSAAGAVEIVATLLQMKAGRLHPTKNLVDPIAPSLNWVRERSVASAIDTALTLSMGFGGINTALCLRSYS</sequence>
<dbReference type="OrthoDB" id="9808669at2"/>
<reference evidence="6 7" key="1">
    <citation type="submission" date="2016-09" db="EMBL/GenBank/DDBJ databases">
        <title>Chromobacterium muskegensis sp. nov., an insecticidal bacterium isolated from Sphagnum bogs.</title>
        <authorList>
            <person name="Sparks M.E."/>
            <person name="Blackburn M.B."/>
            <person name="Gundersen-Rindal D.E."/>
            <person name="Mitchell A."/>
            <person name="Farrar R."/>
            <person name="Kuhar D."/>
        </authorList>
    </citation>
    <scope>NUCLEOTIDE SEQUENCE [LARGE SCALE GENOMIC DNA]</scope>
    <source>
        <strain evidence="6 7">37-2</strain>
    </source>
</reference>
<proteinExistence type="inferred from homology"/>
<dbReference type="GO" id="GO:0006633">
    <property type="term" value="P:fatty acid biosynthetic process"/>
    <property type="evidence" value="ECO:0007669"/>
    <property type="project" value="TreeGrafter"/>
</dbReference>
<name>A0A1S1X583_9NEIS</name>
<dbReference type="PANTHER" id="PTHR11712:SF336">
    <property type="entry name" value="3-OXOACYL-[ACYL-CARRIER-PROTEIN] SYNTHASE, MITOCHONDRIAL"/>
    <property type="match status" value="1"/>
</dbReference>
<dbReference type="InterPro" id="IPR014030">
    <property type="entry name" value="Ketoacyl_synth_N"/>
</dbReference>
<evidence type="ECO:0000256" key="4">
    <source>
        <dbReference type="RuleBase" id="RU003694"/>
    </source>
</evidence>
<feature type="domain" description="Ketosynthase family 3 (KS3)" evidence="5">
    <location>
        <begin position="6"/>
        <end position="407"/>
    </location>
</feature>
<comment type="caution">
    <text evidence="6">The sequence shown here is derived from an EMBL/GenBank/DDBJ whole genome shotgun (WGS) entry which is preliminary data.</text>
</comment>
<keyword evidence="3 4" id="KW-0808">Transferase</keyword>
<dbReference type="AlphaFoldDB" id="A0A1S1X583"/>
<dbReference type="RefSeq" id="WP_071116204.1">
    <property type="nucleotide sequence ID" value="NZ_MKCS01000001.1"/>
</dbReference>
<dbReference type="Pfam" id="PF02801">
    <property type="entry name" value="Ketoacyl-synt_C"/>
    <property type="match status" value="1"/>
</dbReference>
<evidence type="ECO:0000313" key="6">
    <source>
        <dbReference type="EMBL" id="OHX14644.1"/>
    </source>
</evidence>
<dbReference type="PROSITE" id="PS52004">
    <property type="entry name" value="KS3_2"/>
    <property type="match status" value="1"/>
</dbReference>
<comment type="pathway">
    <text evidence="1">Lipid metabolism; fatty acid biosynthesis.</text>
</comment>
<protein>
    <submittedName>
        <fullName evidence="6">Polyketide beta-ketoacyl:ACP synthase</fullName>
    </submittedName>
</protein>
<dbReference type="InterPro" id="IPR000794">
    <property type="entry name" value="Beta-ketoacyl_synthase"/>
</dbReference>
<dbReference type="SUPFAM" id="SSF53901">
    <property type="entry name" value="Thiolase-like"/>
    <property type="match status" value="2"/>
</dbReference>
<dbReference type="Proteomes" id="UP000180088">
    <property type="component" value="Unassembled WGS sequence"/>
</dbReference>
<gene>
    <name evidence="6" type="ORF">BI347_14850</name>
</gene>
<evidence type="ECO:0000313" key="7">
    <source>
        <dbReference type="Proteomes" id="UP000180088"/>
    </source>
</evidence>
<dbReference type="InterPro" id="IPR016039">
    <property type="entry name" value="Thiolase-like"/>
</dbReference>
<evidence type="ECO:0000256" key="3">
    <source>
        <dbReference type="ARBA" id="ARBA00022679"/>
    </source>
</evidence>
<dbReference type="STRING" id="1903179.BI347_14850"/>
<dbReference type="InterPro" id="IPR014031">
    <property type="entry name" value="Ketoacyl_synth_C"/>
</dbReference>
<dbReference type="NCBIfam" id="NF005490">
    <property type="entry name" value="PRK07103.1"/>
    <property type="match status" value="1"/>
</dbReference>
<dbReference type="SMART" id="SM00825">
    <property type="entry name" value="PKS_KS"/>
    <property type="match status" value="1"/>
</dbReference>
<evidence type="ECO:0000259" key="5">
    <source>
        <dbReference type="PROSITE" id="PS52004"/>
    </source>
</evidence>
<dbReference type="InterPro" id="IPR020841">
    <property type="entry name" value="PKS_Beta-ketoAc_synthase_dom"/>
</dbReference>
<comment type="similarity">
    <text evidence="2 4">Belongs to the thiolase-like superfamily. Beta-ketoacyl-ACP synthases family.</text>
</comment>
<dbReference type="Pfam" id="PF00109">
    <property type="entry name" value="ketoacyl-synt"/>
    <property type="match status" value="1"/>
</dbReference>
<dbReference type="EMBL" id="MKCS01000001">
    <property type="protein sequence ID" value="OHX14644.1"/>
    <property type="molecule type" value="Genomic_DNA"/>
</dbReference>